<reference evidence="2 3" key="1">
    <citation type="submission" date="2020-03" db="EMBL/GenBank/DDBJ databases">
        <title>Whole genome shotgun sequence of Phytohabitans rumicis NBRC 108638.</title>
        <authorList>
            <person name="Komaki H."/>
            <person name="Tamura T."/>
        </authorList>
    </citation>
    <scope>NUCLEOTIDE SEQUENCE [LARGE SCALE GENOMIC DNA]</scope>
    <source>
        <strain evidence="2 3">NBRC 108638</strain>
    </source>
</reference>
<gene>
    <name evidence="2" type="ORF">Prum_101470</name>
</gene>
<proteinExistence type="predicted"/>
<feature type="compositionally biased region" description="Polar residues" evidence="1">
    <location>
        <begin position="74"/>
        <end position="95"/>
    </location>
</feature>
<sequence>MPSAARPGSSRVRASRAYANICGNTAPASAIAVIASASRIQYSRTTAVAAAPATPATAVVTSRARRTGRRSDSHPTSVVTTSPATGETTRKSVTWNGLARTAALRNSARNGRDTAAETPTASAATPSGSSVRVARRRRNTTSTAMIGL</sequence>
<dbReference type="Proteomes" id="UP000482960">
    <property type="component" value="Unassembled WGS sequence"/>
</dbReference>
<feature type="compositionally biased region" description="Low complexity" evidence="1">
    <location>
        <begin position="116"/>
        <end position="132"/>
    </location>
</feature>
<comment type="caution">
    <text evidence="2">The sequence shown here is derived from an EMBL/GenBank/DDBJ whole genome shotgun (WGS) entry which is preliminary data.</text>
</comment>
<reference evidence="2 3" key="2">
    <citation type="submission" date="2020-03" db="EMBL/GenBank/DDBJ databases">
        <authorList>
            <person name="Ichikawa N."/>
            <person name="Kimura A."/>
            <person name="Kitahashi Y."/>
            <person name="Uohara A."/>
        </authorList>
    </citation>
    <scope>NUCLEOTIDE SEQUENCE [LARGE SCALE GENOMIC DNA]</scope>
    <source>
        <strain evidence="2 3">NBRC 108638</strain>
    </source>
</reference>
<dbReference type="EMBL" id="BLPG01000002">
    <property type="protein sequence ID" value="GFJ96505.1"/>
    <property type="molecule type" value="Genomic_DNA"/>
</dbReference>
<dbReference type="AlphaFoldDB" id="A0A6V8LUQ6"/>
<organism evidence="2 3">
    <name type="scientific">Phytohabitans rumicis</name>
    <dbReference type="NCBI Taxonomy" id="1076125"/>
    <lineage>
        <taxon>Bacteria</taxon>
        <taxon>Bacillati</taxon>
        <taxon>Actinomycetota</taxon>
        <taxon>Actinomycetes</taxon>
        <taxon>Micromonosporales</taxon>
        <taxon>Micromonosporaceae</taxon>
    </lineage>
</organism>
<evidence type="ECO:0000313" key="3">
    <source>
        <dbReference type="Proteomes" id="UP000482960"/>
    </source>
</evidence>
<evidence type="ECO:0000313" key="2">
    <source>
        <dbReference type="EMBL" id="GFJ96505.1"/>
    </source>
</evidence>
<feature type="compositionally biased region" description="Low complexity" evidence="1">
    <location>
        <begin position="52"/>
        <end position="62"/>
    </location>
</feature>
<protein>
    <submittedName>
        <fullName evidence="2">Uncharacterized protein</fullName>
    </submittedName>
</protein>
<evidence type="ECO:0000256" key="1">
    <source>
        <dbReference type="SAM" id="MobiDB-lite"/>
    </source>
</evidence>
<name>A0A6V8LUQ6_9ACTN</name>
<keyword evidence="3" id="KW-1185">Reference proteome</keyword>
<feature type="region of interest" description="Disordered" evidence="1">
    <location>
        <begin position="52"/>
        <end position="148"/>
    </location>
</feature>
<accession>A0A6V8LUQ6</accession>